<name>A0A2L0EWF2_SORCE</name>
<proteinExistence type="inferred from homology"/>
<dbReference type="AlphaFoldDB" id="A0A2L0EWF2"/>
<dbReference type="PANTHER" id="PTHR43459">
    <property type="entry name" value="ENOYL-COA HYDRATASE"/>
    <property type="match status" value="1"/>
</dbReference>
<evidence type="ECO:0000313" key="3">
    <source>
        <dbReference type="EMBL" id="AUX43589.1"/>
    </source>
</evidence>
<feature type="region of interest" description="Disordered" evidence="2">
    <location>
        <begin position="1"/>
        <end position="37"/>
    </location>
</feature>
<dbReference type="GO" id="GO:0003824">
    <property type="term" value="F:catalytic activity"/>
    <property type="evidence" value="ECO:0007669"/>
    <property type="project" value="InterPro"/>
</dbReference>
<organism evidence="3 4">
    <name type="scientific">Sorangium cellulosum</name>
    <name type="common">Polyangium cellulosum</name>
    <dbReference type="NCBI Taxonomy" id="56"/>
    <lineage>
        <taxon>Bacteria</taxon>
        <taxon>Pseudomonadati</taxon>
        <taxon>Myxococcota</taxon>
        <taxon>Polyangia</taxon>
        <taxon>Polyangiales</taxon>
        <taxon>Polyangiaceae</taxon>
        <taxon>Sorangium</taxon>
    </lineage>
</organism>
<protein>
    <recommendedName>
        <fullName evidence="5">Enoyl-CoA hydratase</fullName>
    </recommendedName>
</protein>
<accession>A0A2L0EWF2</accession>
<dbReference type="NCBIfam" id="NF005496">
    <property type="entry name" value="PRK07110.1"/>
    <property type="match status" value="1"/>
</dbReference>
<evidence type="ECO:0000313" key="4">
    <source>
        <dbReference type="Proteomes" id="UP000238348"/>
    </source>
</evidence>
<evidence type="ECO:0000256" key="1">
    <source>
        <dbReference type="RuleBase" id="RU003707"/>
    </source>
</evidence>
<dbReference type="PANTHER" id="PTHR43459:SF1">
    <property type="entry name" value="EG:BACN32G11.4 PROTEIN"/>
    <property type="match status" value="1"/>
</dbReference>
<gene>
    <name evidence="3" type="ORF">SOCE26_050390</name>
</gene>
<dbReference type="CDD" id="cd06558">
    <property type="entry name" value="crotonase-like"/>
    <property type="match status" value="1"/>
</dbReference>
<dbReference type="InterPro" id="IPR001753">
    <property type="entry name" value="Enoyl-CoA_hydra/iso"/>
</dbReference>
<dbReference type="Gene3D" id="3.90.226.10">
    <property type="entry name" value="2-enoyl-CoA Hydratase, Chain A, domain 1"/>
    <property type="match status" value="1"/>
</dbReference>
<sequence>MDVDHGKPALAARDSASRDTSHRLDATSGDVVGSTERAWRTRAPAGDAVRLRLIDGAIAWVQVDDPAHHNALSEAVVLALVARFQEIVARPEIKVVVLEGREDVFLTGGAEAGLPDVDDGKAPFSGHPFLCEGLLRCDVPVIAAMQGHAAGAGLCFGLFADVVVLAEESTYSASSMNFGITPGLGATFVLKEQLGGPLATEMMFLGRSYTGRELRERGVSLAVRPKAEVGAEALAIARRLAEKPRESLVVLKRELAGRKLAALPRVLAAELEMRQRTQADTPAPIRRQPLRLGPKEAVLQPLSPAPIAPRRISLPPRQRS</sequence>
<evidence type="ECO:0008006" key="5">
    <source>
        <dbReference type="Google" id="ProtNLM"/>
    </source>
</evidence>
<dbReference type="Pfam" id="PF00378">
    <property type="entry name" value="ECH_1"/>
    <property type="match status" value="1"/>
</dbReference>
<dbReference type="Proteomes" id="UP000238348">
    <property type="component" value="Chromosome"/>
</dbReference>
<comment type="similarity">
    <text evidence="1">Belongs to the enoyl-CoA hydratase/isomerase family.</text>
</comment>
<dbReference type="Gene3D" id="6.20.390.20">
    <property type="match status" value="1"/>
</dbReference>
<feature type="compositionally biased region" description="Basic and acidic residues" evidence="2">
    <location>
        <begin position="15"/>
        <end position="25"/>
    </location>
</feature>
<dbReference type="InterPro" id="IPR018376">
    <property type="entry name" value="Enoyl-CoA_hyd/isom_CS"/>
</dbReference>
<dbReference type="InterPro" id="IPR029045">
    <property type="entry name" value="ClpP/crotonase-like_dom_sf"/>
</dbReference>
<dbReference type="SUPFAM" id="SSF52096">
    <property type="entry name" value="ClpP/crotonase"/>
    <property type="match status" value="1"/>
</dbReference>
<dbReference type="EMBL" id="CP012673">
    <property type="protein sequence ID" value="AUX43589.1"/>
    <property type="molecule type" value="Genomic_DNA"/>
</dbReference>
<dbReference type="PROSITE" id="PS00166">
    <property type="entry name" value="ENOYL_COA_HYDRATASE"/>
    <property type="match status" value="1"/>
</dbReference>
<evidence type="ECO:0000256" key="2">
    <source>
        <dbReference type="SAM" id="MobiDB-lite"/>
    </source>
</evidence>
<reference evidence="3 4" key="1">
    <citation type="submission" date="2015-09" db="EMBL/GenBank/DDBJ databases">
        <title>Sorangium comparison.</title>
        <authorList>
            <person name="Zaburannyi N."/>
            <person name="Bunk B."/>
            <person name="Overmann J."/>
            <person name="Mueller R."/>
        </authorList>
    </citation>
    <scope>NUCLEOTIDE SEQUENCE [LARGE SCALE GENOMIC DNA]</scope>
    <source>
        <strain evidence="3 4">So ce26</strain>
    </source>
</reference>
<feature type="region of interest" description="Disordered" evidence="2">
    <location>
        <begin position="297"/>
        <end position="320"/>
    </location>
</feature>